<name>A0ABR4M6A4_9EURO</name>
<dbReference type="RefSeq" id="XP_070891113.1">
    <property type="nucleotide sequence ID" value="XM_071024192.1"/>
</dbReference>
<protein>
    <submittedName>
        <fullName evidence="1">Uncharacterized protein</fullName>
    </submittedName>
</protein>
<dbReference type="GeneID" id="98139264"/>
<reference evidence="1 2" key="1">
    <citation type="submission" date="2024-07" db="EMBL/GenBank/DDBJ databases">
        <title>Section-level genome sequencing and comparative genomics of Aspergillus sections Usti and Cavernicolus.</title>
        <authorList>
            <consortium name="Lawrence Berkeley National Laboratory"/>
            <person name="Nybo J.L."/>
            <person name="Vesth T.C."/>
            <person name="Theobald S."/>
            <person name="Frisvad J.C."/>
            <person name="Larsen T.O."/>
            <person name="Kjaerboelling I."/>
            <person name="Rothschild-Mancinelli K."/>
            <person name="Lyhne E.K."/>
            <person name="Kogle M.E."/>
            <person name="Barry K."/>
            <person name="Clum A."/>
            <person name="Na H."/>
            <person name="Ledsgaard L."/>
            <person name="Lin J."/>
            <person name="Lipzen A."/>
            <person name="Kuo A."/>
            <person name="Riley R."/>
            <person name="Mondo S."/>
            <person name="Labutti K."/>
            <person name="Haridas S."/>
            <person name="Pangalinan J."/>
            <person name="Salamov A.A."/>
            <person name="Simmons B.A."/>
            <person name="Magnuson J.K."/>
            <person name="Chen J."/>
            <person name="Drula E."/>
            <person name="Henrissat B."/>
            <person name="Wiebenga A."/>
            <person name="Lubbers R.J."/>
            <person name="Gomes A.C."/>
            <person name="Macurrencykelacurrency M.R."/>
            <person name="Stajich J."/>
            <person name="Grigoriev I.V."/>
            <person name="Mortensen U.H."/>
            <person name="De Vries R.P."/>
            <person name="Baker S.E."/>
            <person name="Andersen M.R."/>
        </authorList>
    </citation>
    <scope>NUCLEOTIDE SEQUENCE [LARGE SCALE GENOMIC DNA]</scope>
    <source>
        <strain evidence="1 2">CBS 449.75</strain>
    </source>
</reference>
<dbReference type="Proteomes" id="UP001610432">
    <property type="component" value="Unassembled WGS sequence"/>
</dbReference>
<proteinExistence type="predicted"/>
<sequence>MLVVNGWDGLSTNPVAMTNLFAPYINEVQIMMRIFVVNPLVFRQVSVKDAVEVLRGKVEGKLEDLEMPYHTPCTRIDTAVLPQILRRAR</sequence>
<keyword evidence="2" id="KW-1185">Reference proteome</keyword>
<comment type="caution">
    <text evidence="1">The sequence shown here is derived from an EMBL/GenBank/DDBJ whole genome shotgun (WGS) entry which is preliminary data.</text>
</comment>
<organism evidence="1 2">
    <name type="scientific">Aspergillus lucknowensis</name>
    <dbReference type="NCBI Taxonomy" id="176173"/>
    <lineage>
        <taxon>Eukaryota</taxon>
        <taxon>Fungi</taxon>
        <taxon>Dikarya</taxon>
        <taxon>Ascomycota</taxon>
        <taxon>Pezizomycotina</taxon>
        <taxon>Eurotiomycetes</taxon>
        <taxon>Eurotiomycetidae</taxon>
        <taxon>Eurotiales</taxon>
        <taxon>Aspergillaceae</taxon>
        <taxon>Aspergillus</taxon>
        <taxon>Aspergillus subgen. Nidulantes</taxon>
    </lineage>
</organism>
<accession>A0ABR4M6A4</accession>
<evidence type="ECO:0000313" key="2">
    <source>
        <dbReference type="Proteomes" id="UP001610432"/>
    </source>
</evidence>
<dbReference type="EMBL" id="JBFXLQ010000002">
    <property type="protein sequence ID" value="KAL2872134.1"/>
    <property type="molecule type" value="Genomic_DNA"/>
</dbReference>
<gene>
    <name evidence="1" type="ORF">BJX67DRAFT_100980</name>
</gene>
<evidence type="ECO:0000313" key="1">
    <source>
        <dbReference type="EMBL" id="KAL2872134.1"/>
    </source>
</evidence>